<evidence type="ECO:0000313" key="3">
    <source>
        <dbReference type="Proteomes" id="UP000078560"/>
    </source>
</evidence>
<sequence length="91" mass="10556">MGKKGRTPDYTKKVRGRGGGGEEFTSMRSQNITRRKGAMWIFLTKWACYVPLPSTINGKEQLMDSYRYSEKRFTVNTFPLFKKSSYEQENG</sequence>
<evidence type="ECO:0000256" key="1">
    <source>
        <dbReference type="SAM" id="MobiDB-lite"/>
    </source>
</evidence>
<feature type="region of interest" description="Disordered" evidence="1">
    <location>
        <begin position="1"/>
        <end position="29"/>
    </location>
</feature>
<proteinExistence type="predicted"/>
<name>A0A1A8W1M5_PLAOA</name>
<dbReference type="AlphaFoldDB" id="A0A1A8W1M5"/>
<accession>A0A1A8W1M5</accession>
<feature type="compositionally biased region" description="Basic and acidic residues" evidence="1">
    <location>
        <begin position="1"/>
        <end position="12"/>
    </location>
</feature>
<protein>
    <submittedName>
        <fullName evidence="2">Uncharacterized protein</fullName>
    </submittedName>
</protein>
<evidence type="ECO:0000313" key="2">
    <source>
        <dbReference type="EMBL" id="SBS85048.1"/>
    </source>
</evidence>
<gene>
    <name evidence="2" type="ORF">POVCU2_0029400</name>
</gene>
<dbReference type="Proteomes" id="UP000078560">
    <property type="component" value="Unassembled WGS sequence"/>
</dbReference>
<reference evidence="3" key="1">
    <citation type="submission" date="2016-05" db="EMBL/GenBank/DDBJ databases">
        <authorList>
            <person name="Naeem Raeece"/>
        </authorList>
    </citation>
    <scope>NUCLEOTIDE SEQUENCE [LARGE SCALE GENOMIC DNA]</scope>
</reference>
<dbReference type="EMBL" id="FLQU01000390">
    <property type="protein sequence ID" value="SBS85048.1"/>
    <property type="molecule type" value="Genomic_DNA"/>
</dbReference>
<organism evidence="2 3">
    <name type="scientific">Plasmodium ovale curtisi</name>
    <dbReference type="NCBI Taxonomy" id="864141"/>
    <lineage>
        <taxon>Eukaryota</taxon>
        <taxon>Sar</taxon>
        <taxon>Alveolata</taxon>
        <taxon>Apicomplexa</taxon>
        <taxon>Aconoidasida</taxon>
        <taxon>Haemosporida</taxon>
        <taxon>Plasmodiidae</taxon>
        <taxon>Plasmodium</taxon>
        <taxon>Plasmodium (Plasmodium)</taxon>
    </lineage>
</organism>